<keyword evidence="2" id="KW-0547">Nucleotide-binding</keyword>
<evidence type="ECO:0000313" key="8">
    <source>
        <dbReference type="Proteomes" id="UP001500945"/>
    </source>
</evidence>
<dbReference type="PANTHER" id="PTHR10465:SF0">
    <property type="entry name" value="SARCALUMENIN"/>
    <property type="match status" value="1"/>
</dbReference>
<evidence type="ECO:0000256" key="4">
    <source>
        <dbReference type="ARBA" id="ARBA00023134"/>
    </source>
</evidence>
<keyword evidence="4" id="KW-0342">GTP-binding</keyword>
<dbReference type="EMBL" id="BAABGM010000010">
    <property type="protein sequence ID" value="GAA4403398.1"/>
    <property type="molecule type" value="Genomic_DNA"/>
</dbReference>
<dbReference type="Proteomes" id="UP001500945">
    <property type="component" value="Unassembled WGS sequence"/>
</dbReference>
<protein>
    <submittedName>
        <fullName evidence="7">50S ribosome-binding GTPase</fullName>
    </submittedName>
</protein>
<dbReference type="Pfam" id="PF00350">
    <property type="entry name" value="Dynamin_N"/>
    <property type="match status" value="1"/>
</dbReference>
<dbReference type="RefSeq" id="WP_345204177.1">
    <property type="nucleotide sequence ID" value="NZ_BAABGM010000010.1"/>
</dbReference>
<organism evidence="7 8">
    <name type="scientific">Fodinibacter luteus</name>
    <dbReference type="NCBI Taxonomy" id="552064"/>
    <lineage>
        <taxon>Bacteria</taxon>
        <taxon>Bacillati</taxon>
        <taxon>Actinomycetota</taxon>
        <taxon>Actinomycetes</taxon>
        <taxon>Micrococcales</taxon>
        <taxon>Intrasporangiaceae</taxon>
        <taxon>Fodinibacter (ex Wang et al. 2009)</taxon>
    </lineage>
</organism>
<dbReference type="InterPro" id="IPR022812">
    <property type="entry name" value="Dynamin"/>
</dbReference>
<dbReference type="InterPro" id="IPR027094">
    <property type="entry name" value="Mitofusin_fam"/>
</dbReference>
<name>A0ABP8KB91_9MICO</name>
<evidence type="ECO:0000259" key="6">
    <source>
        <dbReference type="Pfam" id="PF00350"/>
    </source>
</evidence>
<dbReference type="PANTHER" id="PTHR10465">
    <property type="entry name" value="TRANSMEMBRANE GTPASE FZO1"/>
    <property type="match status" value="1"/>
</dbReference>
<dbReference type="SUPFAM" id="SSF52540">
    <property type="entry name" value="P-loop containing nucleoside triphosphate hydrolases"/>
    <property type="match status" value="1"/>
</dbReference>
<dbReference type="Gene3D" id="3.40.50.300">
    <property type="entry name" value="P-loop containing nucleotide triphosphate hydrolases"/>
    <property type="match status" value="1"/>
</dbReference>
<evidence type="ECO:0000256" key="5">
    <source>
        <dbReference type="ARBA" id="ARBA00023136"/>
    </source>
</evidence>
<evidence type="ECO:0000256" key="2">
    <source>
        <dbReference type="ARBA" id="ARBA00022741"/>
    </source>
</evidence>
<comment type="caution">
    <text evidence="7">The sequence shown here is derived from an EMBL/GenBank/DDBJ whole genome shotgun (WGS) entry which is preliminary data.</text>
</comment>
<dbReference type="PRINTS" id="PR00195">
    <property type="entry name" value="DYNAMIN"/>
</dbReference>
<evidence type="ECO:0000313" key="7">
    <source>
        <dbReference type="EMBL" id="GAA4403398.1"/>
    </source>
</evidence>
<keyword evidence="5" id="KW-0472">Membrane</keyword>
<proteinExistence type="predicted"/>
<dbReference type="InterPro" id="IPR045063">
    <property type="entry name" value="Dynamin_N"/>
</dbReference>
<sequence>MRARRTSERARTLLDRGLDVVDDDDVRARLVAARDRLDEPIRVALAGRLKAGKSTLINAFLGEQVAPTDTGECTRVVTWYRGGASPRVRVVLRDGARVERPVHRVEGRLRLDTGGRPIDEVLRIEVTWPSPALSDLTLIDTPGLASLSEEISVSSMNALVPGGSASEVDAVVYLLRHLHASDADFLSAFREHQGAAANPATTLGVLSRADEVGAGRLDALLGAAKVAGRYRDDPFVRLACVDVVPVAGLLAEGARTMRQSEFEALRALSALGRERRENLLLSADRFARVPLEDPAASPEVRARLLDRFGVYGIRLATVLVRDGFGTASALADELVRRSGLDEVSRILTVQFAGRADALKARTALLTLHRELSARGPDLHELRDDVESALRDVHEHAEMRLLAELRTSHAPALGAPDLEEADRVLGGRGTSAAERLGTPAGMPHHGMLDAALAQLRHWRTVASDPDHGAAEIAAAHTVIRTLEGLVLELEEVGPAAAEHGEDRAPSLS</sequence>
<accession>A0ABP8KB91</accession>
<feature type="domain" description="Dynamin N-terminal" evidence="6">
    <location>
        <begin position="43"/>
        <end position="151"/>
    </location>
</feature>
<gene>
    <name evidence="7" type="ORF">GCM10023168_14900</name>
</gene>
<evidence type="ECO:0000256" key="1">
    <source>
        <dbReference type="ARBA" id="ARBA00004370"/>
    </source>
</evidence>
<dbReference type="InterPro" id="IPR027417">
    <property type="entry name" value="P-loop_NTPase"/>
</dbReference>
<evidence type="ECO:0000256" key="3">
    <source>
        <dbReference type="ARBA" id="ARBA00022801"/>
    </source>
</evidence>
<reference evidence="8" key="1">
    <citation type="journal article" date="2019" name="Int. J. Syst. Evol. Microbiol.">
        <title>The Global Catalogue of Microorganisms (GCM) 10K type strain sequencing project: providing services to taxonomists for standard genome sequencing and annotation.</title>
        <authorList>
            <consortium name="The Broad Institute Genomics Platform"/>
            <consortium name="The Broad Institute Genome Sequencing Center for Infectious Disease"/>
            <person name="Wu L."/>
            <person name="Ma J."/>
        </authorList>
    </citation>
    <scope>NUCLEOTIDE SEQUENCE [LARGE SCALE GENOMIC DNA]</scope>
    <source>
        <strain evidence="8">JCM 17809</strain>
    </source>
</reference>
<comment type="subcellular location">
    <subcellularLocation>
        <location evidence="1">Membrane</location>
    </subcellularLocation>
</comment>
<keyword evidence="3" id="KW-0378">Hydrolase</keyword>
<keyword evidence="8" id="KW-1185">Reference proteome</keyword>